<evidence type="ECO:0000313" key="5">
    <source>
        <dbReference type="Proteomes" id="UP001589747"/>
    </source>
</evidence>
<gene>
    <name evidence="4" type="ORF">ACFFSY_04635</name>
</gene>
<evidence type="ECO:0000313" key="4">
    <source>
        <dbReference type="EMBL" id="MFB9325204.1"/>
    </source>
</evidence>
<protein>
    <submittedName>
        <fullName evidence="4">Competence type IV pilus major pilin ComGC</fullName>
    </submittedName>
</protein>
<dbReference type="SUPFAM" id="SSF54523">
    <property type="entry name" value="Pili subunits"/>
    <property type="match status" value="1"/>
</dbReference>
<keyword evidence="2" id="KW-0178">Competence</keyword>
<dbReference type="InterPro" id="IPR045584">
    <property type="entry name" value="Pilin-like"/>
</dbReference>
<dbReference type="InterPro" id="IPR012902">
    <property type="entry name" value="N_methyl_site"/>
</dbReference>
<sequence>MVAAAMKRLKKDEKGFTLIELLAVVVILGIIAAIAVPLIGNIISNTRTNSDYATARQVYDAARLYVVGDQNGDFKGAGEVTIAELVAAGYLDAGLTLPSAKKAFDPARTAINFDTKGQLLNFKYVLTGAATDATPVTILKEDIMAAKSPSTT</sequence>
<evidence type="ECO:0000256" key="2">
    <source>
        <dbReference type="ARBA" id="ARBA00023287"/>
    </source>
</evidence>
<feature type="transmembrane region" description="Helical" evidence="3">
    <location>
        <begin position="21"/>
        <end position="40"/>
    </location>
</feature>
<comment type="subcellular location">
    <subcellularLocation>
        <location evidence="1">Cell surface</location>
    </subcellularLocation>
</comment>
<dbReference type="Proteomes" id="UP001589747">
    <property type="component" value="Unassembled WGS sequence"/>
</dbReference>
<comment type="caution">
    <text evidence="4">The sequence shown here is derived from an EMBL/GenBank/DDBJ whole genome shotgun (WGS) entry which is preliminary data.</text>
</comment>
<keyword evidence="3" id="KW-0812">Transmembrane</keyword>
<dbReference type="RefSeq" id="WP_377490583.1">
    <property type="nucleotide sequence ID" value="NZ_JBHMDO010000009.1"/>
</dbReference>
<accession>A0ABV5KJ66</accession>
<keyword evidence="3" id="KW-1133">Transmembrane helix</keyword>
<keyword evidence="3" id="KW-0472">Membrane</keyword>
<proteinExistence type="predicted"/>
<dbReference type="Gene3D" id="3.30.700.10">
    <property type="entry name" value="Glycoprotein, Type 4 Pilin"/>
    <property type="match status" value="1"/>
</dbReference>
<evidence type="ECO:0000256" key="3">
    <source>
        <dbReference type="SAM" id="Phobius"/>
    </source>
</evidence>
<evidence type="ECO:0000256" key="1">
    <source>
        <dbReference type="ARBA" id="ARBA00004241"/>
    </source>
</evidence>
<dbReference type="PROSITE" id="PS00409">
    <property type="entry name" value="PROKAR_NTER_METHYL"/>
    <property type="match status" value="1"/>
</dbReference>
<name>A0ABV5KJ66_9BACL</name>
<dbReference type="NCBIfam" id="TIGR02532">
    <property type="entry name" value="IV_pilin_GFxxxE"/>
    <property type="match status" value="1"/>
</dbReference>
<reference evidence="4 5" key="1">
    <citation type="submission" date="2024-09" db="EMBL/GenBank/DDBJ databases">
        <authorList>
            <person name="Sun Q."/>
            <person name="Mori K."/>
        </authorList>
    </citation>
    <scope>NUCLEOTIDE SEQUENCE [LARGE SCALE GENOMIC DNA]</scope>
    <source>
        <strain evidence="4 5">TISTR 2452</strain>
    </source>
</reference>
<organism evidence="4 5">
    <name type="scientific">Paenibacillus aurantiacus</name>
    <dbReference type="NCBI Taxonomy" id="1936118"/>
    <lineage>
        <taxon>Bacteria</taxon>
        <taxon>Bacillati</taxon>
        <taxon>Bacillota</taxon>
        <taxon>Bacilli</taxon>
        <taxon>Bacillales</taxon>
        <taxon>Paenibacillaceae</taxon>
        <taxon>Paenibacillus</taxon>
    </lineage>
</organism>
<dbReference type="Pfam" id="PF07963">
    <property type="entry name" value="N_methyl"/>
    <property type="match status" value="1"/>
</dbReference>
<dbReference type="EMBL" id="JBHMDO010000009">
    <property type="protein sequence ID" value="MFB9325204.1"/>
    <property type="molecule type" value="Genomic_DNA"/>
</dbReference>
<keyword evidence="5" id="KW-1185">Reference proteome</keyword>